<reference evidence="2 4" key="2">
    <citation type="submission" date="2019-10" db="EMBL/GenBank/DDBJ databases">
        <authorList>
            <person name="Karimi E."/>
        </authorList>
    </citation>
    <scope>NUCLEOTIDE SEQUENCE [LARGE SCALE GENOMIC DNA]</scope>
    <source>
        <strain evidence="2">Bacillus sp. 71</strain>
    </source>
</reference>
<evidence type="ECO:0000313" key="4">
    <source>
        <dbReference type="Proteomes" id="UP000437562"/>
    </source>
</evidence>
<organism evidence="1 3">
    <name type="scientific">Bacillus mycoides</name>
    <dbReference type="NCBI Taxonomy" id="1405"/>
    <lineage>
        <taxon>Bacteria</taxon>
        <taxon>Bacillati</taxon>
        <taxon>Bacillota</taxon>
        <taxon>Bacilli</taxon>
        <taxon>Bacillales</taxon>
        <taxon>Bacillaceae</taxon>
        <taxon>Bacillus</taxon>
        <taxon>Bacillus cereus group</taxon>
    </lineage>
</organism>
<evidence type="ECO:0000313" key="2">
    <source>
        <dbReference type="EMBL" id="VXC15791.1"/>
    </source>
</evidence>
<dbReference type="EMBL" id="CABWMC010000023">
    <property type="protein sequence ID" value="VXC15791.1"/>
    <property type="molecule type" value="Genomic_DNA"/>
</dbReference>
<evidence type="ECO:0000313" key="1">
    <source>
        <dbReference type="EMBL" id="SCB66840.1"/>
    </source>
</evidence>
<proteinExistence type="predicted"/>
<protein>
    <submittedName>
        <fullName evidence="1">Glycerol-3-phosphate dehydrogenase</fullName>
    </submittedName>
</protein>
<dbReference type="Proteomes" id="UP000195696">
    <property type="component" value="Unassembled WGS sequence"/>
</dbReference>
<accession>A0A1G4EBL5</accession>
<name>A0A1G4EBL5_BACMY</name>
<dbReference type="EMBL" id="FMAK01000022">
    <property type="protein sequence ID" value="SCB66840.1"/>
    <property type="molecule type" value="Genomic_DNA"/>
</dbReference>
<sequence length="28" mass="3018">MKYTAELEKALTDAVIPVDQQEQAAALA</sequence>
<dbReference type="AlphaFoldDB" id="A0A1G4EBL5"/>
<gene>
    <name evidence="2" type="ORF">BACI71_30100</name>
    <name evidence="1" type="ORF">BWGO95_00958</name>
</gene>
<evidence type="ECO:0000313" key="3">
    <source>
        <dbReference type="Proteomes" id="UP000195696"/>
    </source>
</evidence>
<dbReference type="Proteomes" id="UP000437562">
    <property type="component" value="Unassembled WGS sequence"/>
</dbReference>
<accession>A0A653WBE5</accession>
<reference evidence="1 3" key="1">
    <citation type="submission" date="2016-08" db="EMBL/GenBank/DDBJ databases">
        <authorList>
            <person name="Seilhamer J.J."/>
        </authorList>
    </citation>
    <scope>NUCLEOTIDE SEQUENCE [LARGE SCALE GENOMIC DNA]</scope>
    <source>
        <strain evidence="1 3">SDA_GO95</strain>
    </source>
</reference>